<sequence>MKKRKIAMLVMTGVLLTGCMGTNYLEEGVSQLEEKQYEEASKSFQKEIDEEKNLDEAYRGMGIAYFEMEEFEKAIDAFGEALDNGAEETATLYNFIGISNMKIENYEEAVSAFEKGMSMEDCSDTMKREMLFNTVVSYEKLGDWDNAKEKVSEYNEQYPGDSKAEKEAEFLETR</sequence>
<feature type="repeat" description="TPR" evidence="1">
    <location>
        <begin position="55"/>
        <end position="88"/>
    </location>
</feature>
<evidence type="ECO:0000313" key="3">
    <source>
        <dbReference type="EMBL" id="VYT19580.1"/>
    </source>
</evidence>
<name>A0A6N2UPE9_9FIRM</name>
<keyword evidence="1" id="KW-0802">TPR repeat</keyword>
<proteinExistence type="predicted"/>
<feature type="compositionally biased region" description="Basic and acidic residues" evidence="2">
    <location>
        <begin position="162"/>
        <end position="174"/>
    </location>
</feature>
<dbReference type="InterPro" id="IPR019734">
    <property type="entry name" value="TPR_rpt"/>
</dbReference>
<protein>
    <submittedName>
        <fullName evidence="3">Lipoprotein NlpI</fullName>
    </submittedName>
</protein>
<reference evidence="3" key="1">
    <citation type="submission" date="2019-11" db="EMBL/GenBank/DDBJ databases">
        <authorList>
            <person name="Feng L."/>
        </authorList>
    </citation>
    <scope>NUCLEOTIDE SEQUENCE</scope>
    <source>
        <strain evidence="3">CnexileLFYP112</strain>
    </source>
</reference>
<organism evidence="3">
    <name type="scientific">[Clostridium] nexile</name>
    <dbReference type="NCBI Taxonomy" id="29361"/>
    <lineage>
        <taxon>Bacteria</taxon>
        <taxon>Bacillati</taxon>
        <taxon>Bacillota</taxon>
        <taxon>Clostridia</taxon>
        <taxon>Lachnospirales</taxon>
        <taxon>Lachnospiraceae</taxon>
        <taxon>Tyzzerella</taxon>
    </lineage>
</organism>
<dbReference type="Pfam" id="PF13174">
    <property type="entry name" value="TPR_6"/>
    <property type="match status" value="1"/>
</dbReference>
<dbReference type="SUPFAM" id="SSF48452">
    <property type="entry name" value="TPR-like"/>
    <property type="match status" value="1"/>
</dbReference>
<dbReference type="PROSITE" id="PS51257">
    <property type="entry name" value="PROKAR_LIPOPROTEIN"/>
    <property type="match status" value="1"/>
</dbReference>
<dbReference type="Gene3D" id="1.25.40.10">
    <property type="entry name" value="Tetratricopeptide repeat domain"/>
    <property type="match status" value="2"/>
</dbReference>
<dbReference type="SMART" id="SM00028">
    <property type="entry name" value="TPR"/>
    <property type="match status" value="3"/>
</dbReference>
<evidence type="ECO:0000256" key="1">
    <source>
        <dbReference type="PROSITE-ProRule" id="PRU00339"/>
    </source>
</evidence>
<feature type="repeat" description="TPR" evidence="1">
    <location>
        <begin position="90"/>
        <end position="123"/>
    </location>
</feature>
<keyword evidence="3" id="KW-0449">Lipoprotein</keyword>
<gene>
    <name evidence="3" type="ORF">CNLFYP112_02204</name>
</gene>
<feature type="region of interest" description="Disordered" evidence="2">
    <location>
        <begin position="152"/>
        <end position="174"/>
    </location>
</feature>
<dbReference type="EMBL" id="CACRTG010000021">
    <property type="protein sequence ID" value="VYT19580.1"/>
    <property type="molecule type" value="Genomic_DNA"/>
</dbReference>
<dbReference type="Pfam" id="PF13181">
    <property type="entry name" value="TPR_8"/>
    <property type="match status" value="1"/>
</dbReference>
<dbReference type="PROSITE" id="PS50005">
    <property type="entry name" value="TPR"/>
    <property type="match status" value="2"/>
</dbReference>
<dbReference type="AlphaFoldDB" id="A0A6N2UPE9"/>
<evidence type="ECO:0000256" key="2">
    <source>
        <dbReference type="SAM" id="MobiDB-lite"/>
    </source>
</evidence>
<accession>A0A6N2UPE9</accession>
<dbReference type="InterPro" id="IPR011990">
    <property type="entry name" value="TPR-like_helical_dom_sf"/>
</dbReference>